<keyword evidence="4" id="KW-1185">Reference proteome</keyword>
<dbReference type="Gene3D" id="2.60.120.290">
    <property type="entry name" value="Spermadhesin, CUB domain"/>
    <property type="match status" value="1"/>
</dbReference>
<organism evidence="3 4">
    <name type="scientific">Potamilus streckersoni</name>
    <dbReference type="NCBI Taxonomy" id="2493646"/>
    <lineage>
        <taxon>Eukaryota</taxon>
        <taxon>Metazoa</taxon>
        <taxon>Spiralia</taxon>
        <taxon>Lophotrochozoa</taxon>
        <taxon>Mollusca</taxon>
        <taxon>Bivalvia</taxon>
        <taxon>Autobranchia</taxon>
        <taxon>Heteroconchia</taxon>
        <taxon>Palaeoheterodonta</taxon>
        <taxon>Unionida</taxon>
        <taxon>Unionoidea</taxon>
        <taxon>Unionidae</taxon>
        <taxon>Ambleminae</taxon>
        <taxon>Lampsilini</taxon>
        <taxon>Potamilus</taxon>
    </lineage>
</organism>
<dbReference type="SUPFAM" id="SSF49854">
    <property type="entry name" value="Spermadhesin, CUB domain"/>
    <property type="match status" value="1"/>
</dbReference>
<comment type="caution">
    <text evidence="3">The sequence shown here is derived from an EMBL/GenBank/DDBJ whole genome shotgun (WGS) entry which is preliminary data.</text>
</comment>
<proteinExistence type="predicted"/>
<feature type="domain" description="CUB" evidence="2">
    <location>
        <begin position="124"/>
        <end position="176"/>
    </location>
</feature>
<evidence type="ECO:0000313" key="4">
    <source>
        <dbReference type="Proteomes" id="UP001195483"/>
    </source>
</evidence>
<reference evidence="3" key="2">
    <citation type="journal article" date="2021" name="Genome Biol. Evol.">
        <title>Developing a high-quality reference genome for a parasitic bivalve with doubly uniparental inheritance (Bivalvia: Unionida).</title>
        <authorList>
            <person name="Smith C.H."/>
        </authorList>
    </citation>
    <scope>NUCLEOTIDE SEQUENCE</scope>
    <source>
        <strain evidence="3">CHS0354</strain>
        <tissue evidence="3">Mantle</tissue>
    </source>
</reference>
<reference evidence="3" key="3">
    <citation type="submission" date="2023-05" db="EMBL/GenBank/DDBJ databases">
        <authorList>
            <person name="Smith C.H."/>
        </authorList>
    </citation>
    <scope>NUCLEOTIDE SEQUENCE</scope>
    <source>
        <strain evidence="3">CHS0354</strain>
        <tissue evidence="3">Mantle</tissue>
    </source>
</reference>
<sequence length="206" mass="22884">MPFPVVPPLFVFPVSPPLRPFGLTAVQDLFGITVLLMILQTTIDVINRRTKKITCGQPPSTLGDLVLYKQQGNAAFYDTPGLNVYFDVPLTCPIIYCQANGTFSTPEFSTNQSVFFPVDEKRLVIDTSGAITTPNYPASYNLSNGDAIWSIMTPGTNIVFRIEDFNIDSNSYVQLLCGDKYVLACIKVTCNFALEFIKLVSKLRIY</sequence>
<name>A0AAE0W888_9BIVA</name>
<dbReference type="EMBL" id="JAEAOA010000490">
    <property type="protein sequence ID" value="KAK3604067.1"/>
    <property type="molecule type" value="Genomic_DNA"/>
</dbReference>
<dbReference type="InterPro" id="IPR035914">
    <property type="entry name" value="Sperma_CUB_dom_sf"/>
</dbReference>
<accession>A0AAE0W888</accession>
<evidence type="ECO:0000256" key="1">
    <source>
        <dbReference type="ARBA" id="ARBA00023157"/>
    </source>
</evidence>
<protein>
    <recommendedName>
        <fullName evidence="2">CUB domain-containing protein</fullName>
    </recommendedName>
</protein>
<reference evidence="3" key="1">
    <citation type="journal article" date="2021" name="Genome Biol. Evol.">
        <title>A High-Quality Reference Genome for a Parasitic Bivalve with Doubly Uniparental Inheritance (Bivalvia: Unionida).</title>
        <authorList>
            <person name="Smith C.H."/>
        </authorList>
    </citation>
    <scope>NUCLEOTIDE SEQUENCE</scope>
    <source>
        <strain evidence="3">CHS0354</strain>
    </source>
</reference>
<gene>
    <name evidence="3" type="ORF">CHS0354_007177</name>
</gene>
<evidence type="ECO:0000313" key="3">
    <source>
        <dbReference type="EMBL" id="KAK3604067.1"/>
    </source>
</evidence>
<dbReference type="Pfam" id="PF00431">
    <property type="entry name" value="CUB"/>
    <property type="match status" value="1"/>
</dbReference>
<keyword evidence="1" id="KW-1015">Disulfide bond</keyword>
<evidence type="ECO:0000259" key="2">
    <source>
        <dbReference type="Pfam" id="PF00431"/>
    </source>
</evidence>
<dbReference type="InterPro" id="IPR000859">
    <property type="entry name" value="CUB_dom"/>
</dbReference>
<dbReference type="Proteomes" id="UP001195483">
    <property type="component" value="Unassembled WGS sequence"/>
</dbReference>
<dbReference type="AlphaFoldDB" id="A0AAE0W888"/>